<feature type="domain" description="DDE Tnp4" evidence="3">
    <location>
        <begin position="1"/>
        <end position="100"/>
    </location>
</feature>
<name>A0A8S9UQH8_PHYIN</name>
<gene>
    <name evidence="5" type="ORF">GN958_ATG07727</name>
    <name evidence="4" type="ORF">GN958_ATG08579</name>
</gene>
<dbReference type="EMBL" id="JAACNO010001196">
    <property type="protein sequence ID" value="KAF4142403.1"/>
    <property type="molecule type" value="Genomic_DNA"/>
</dbReference>
<comment type="caution">
    <text evidence="5">The sequence shown here is derived from an EMBL/GenBank/DDBJ whole genome shotgun (WGS) entry which is preliminary data.</text>
</comment>
<evidence type="ECO:0000259" key="3">
    <source>
        <dbReference type="Pfam" id="PF13359"/>
    </source>
</evidence>
<sequence>MIVCDEKKRIIYALVEWPESCADSAVFSKSRLATDPSAYSSYGQYLLGDSRYQPTERMLVPYKKPKATLLHNATLSTILASARAVNENCIGLLRNRWAFLK</sequence>
<keyword evidence="5" id="KW-0255">Endonuclease</keyword>
<evidence type="ECO:0000313" key="4">
    <source>
        <dbReference type="EMBL" id="KAF4142403.1"/>
    </source>
</evidence>
<evidence type="ECO:0000313" key="5">
    <source>
        <dbReference type="EMBL" id="KAF4143051.1"/>
    </source>
</evidence>
<protein>
    <submittedName>
        <fullName evidence="5">DDE superfamily endonuclease</fullName>
    </submittedName>
</protein>
<keyword evidence="5" id="KW-0378">Hydrolase</keyword>
<proteinExistence type="predicted"/>
<dbReference type="Pfam" id="PF13359">
    <property type="entry name" value="DDE_Tnp_4"/>
    <property type="match status" value="1"/>
</dbReference>
<organism evidence="5 6">
    <name type="scientific">Phytophthora infestans</name>
    <name type="common">Potato late blight agent</name>
    <name type="synonym">Botrytis infestans</name>
    <dbReference type="NCBI Taxonomy" id="4787"/>
    <lineage>
        <taxon>Eukaryota</taxon>
        <taxon>Sar</taxon>
        <taxon>Stramenopiles</taxon>
        <taxon>Oomycota</taxon>
        <taxon>Peronosporomycetes</taxon>
        <taxon>Peronosporales</taxon>
        <taxon>Peronosporaceae</taxon>
        <taxon>Phytophthora</taxon>
    </lineage>
</organism>
<dbReference type="AlphaFoldDB" id="A0A8S9UQH8"/>
<evidence type="ECO:0000313" key="6">
    <source>
        <dbReference type="Proteomes" id="UP000704712"/>
    </source>
</evidence>
<dbReference type="InterPro" id="IPR027806">
    <property type="entry name" value="HARBI1_dom"/>
</dbReference>
<dbReference type="Proteomes" id="UP000704712">
    <property type="component" value="Unassembled WGS sequence"/>
</dbReference>
<dbReference type="GO" id="GO:0046872">
    <property type="term" value="F:metal ion binding"/>
    <property type="evidence" value="ECO:0007669"/>
    <property type="project" value="UniProtKB-KW"/>
</dbReference>
<reference evidence="5" key="1">
    <citation type="submission" date="2020-03" db="EMBL/GenBank/DDBJ databases">
        <title>Hybrid Assembly of Korean Phytophthora infestans isolates.</title>
        <authorList>
            <person name="Prokchorchik M."/>
            <person name="Lee Y."/>
            <person name="Seo J."/>
            <person name="Cho J.-H."/>
            <person name="Park Y.-E."/>
            <person name="Jang D.-C."/>
            <person name="Im J.-S."/>
            <person name="Choi J.-G."/>
            <person name="Park H.-J."/>
            <person name="Lee G.-B."/>
            <person name="Lee Y.-G."/>
            <person name="Hong S.-Y."/>
            <person name="Cho K."/>
            <person name="Sohn K.H."/>
        </authorList>
    </citation>
    <scope>NUCLEOTIDE SEQUENCE</scope>
    <source>
        <strain evidence="5">KR_2_A2</strain>
    </source>
</reference>
<evidence type="ECO:0000256" key="1">
    <source>
        <dbReference type="ARBA" id="ARBA00001968"/>
    </source>
</evidence>
<keyword evidence="5" id="KW-0540">Nuclease</keyword>
<evidence type="ECO:0000256" key="2">
    <source>
        <dbReference type="ARBA" id="ARBA00022723"/>
    </source>
</evidence>
<comment type="cofactor">
    <cofactor evidence="1">
        <name>a divalent metal cation</name>
        <dbReference type="ChEBI" id="CHEBI:60240"/>
    </cofactor>
</comment>
<dbReference type="GO" id="GO:0004519">
    <property type="term" value="F:endonuclease activity"/>
    <property type="evidence" value="ECO:0007669"/>
    <property type="project" value="UniProtKB-KW"/>
</dbReference>
<dbReference type="EMBL" id="JAACNO010001095">
    <property type="protein sequence ID" value="KAF4143051.1"/>
    <property type="molecule type" value="Genomic_DNA"/>
</dbReference>
<accession>A0A8S9UQH8</accession>
<keyword evidence="2" id="KW-0479">Metal-binding</keyword>